<evidence type="ECO:0000256" key="3">
    <source>
        <dbReference type="ARBA" id="ARBA00022989"/>
    </source>
</evidence>
<evidence type="ECO:0000313" key="7">
    <source>
        <dbReference type="Proteomes" id="UP001197795"/>
    </source>
</evidence>
<keyword evidence="3 5" id="KW-1133">Transmembrane helix</keyword>
<proteinExistence type="predicted"/>
<feature type="transmembrane region" description="Helical" evidence="5">
    <location>
        <begin position="20"/>
        <end position="38"/>
    </location>
</feature>
<dbReference type="PANTHER" id="PTHR31746:SF2">
    <property type="entry name" value="TRANSMEMBRANE PROTEIN 229A"/>
    <property type="match status" value="1"/>
</dbReference>
<dbReference type="GO" id="GO:0016020">
    <property type="term" value="C:membrane"/>
    <property type="evidence" value="ECO:0007669"/>
    <property type="project" value="UniProtKB-SubCell"/>
</dbReference>
<organism evidence="6 7">
    <name type="scientific">Waltera acetigignens</name>
    <dbReference type="NCBI Taxonomy" id="2981769"/>
    <lineage>
        <taxon>Bacteria</taxon>
        <taxon>Bacillati</taxon>
        <taxon>Bacillota</taxon>
        <taxon>Clostridia</taxon>
        <taxon>Lachnospirales</taxon>
        <taxon>Lachnospiraceae</taxon>
        <taxon>Waltera</taxon>
    </lineage>
</organism>
<dbReference type="AlphaFoldDB" id="A0AAE3A1U8"/>
<comment type="caution">
    <text evidence="6">The sequence shown here is derived from an EMBL/GenBank/DDBJ whole genome shotgun (WGS) entry which is preliminary data.</text>
</comment>
<reference evidence="6 7" key="1">
    <citation type="submission" date="2021-10" db="EMBL/GenBank/DDBJ databases">
        <title>Anaerobic single-cell dispensing facilitates the cultivation of human gut bacteria.</title>
        <authorList>
            <person name="Afrizal A."/>
        </authorList>
    </citation>
    <scope>NUCLEOTIDE SEQUENCE [LARGE SCALE GENOMIC DNA]</scope>
    <source>
        <strain evidence="6 7">CLA-AA-H273</strain>
    </source>
</reference>
<keyword evidence="7" id="KW-1185">Reference proteome</keyword>
<keyword evidence="2 5" id="KW-0812">Transmembrane</keyword>
<dbReference type="Proteomes" id="UP001197795">
    <property type="component" value="Unassembled WGS sequence"/>
</dbReference>
<dbReference type="PANTHER" id="PTHR31746">
    <property type="entry name" value="TRANSMEMBRANE PROTEIN 229 FAMILY MEMBER"/>
    <property type="match status" value="1"/>
</dbReference>
<sequence>MKMTKSIANSFKTFGRSFLLCGLCGWCMEILFTALHSLRRRDLRLTGNTSLWMFPIYGSACLLAPFKRLFEHLNISRPGRGLFYMAMIFTVEYLSGRLLWKHDLCPWDYGKSRFHIHRIIRLDYAPWWFLAGLFFEKILP</sequence>
<comment type="subcellular location">
    <subcellularLocation>
        <location evidence="1">Membrane</location>
        <topology evidence="1">Multi-pass membrane protein</topology>
    </subcellularLocation>
</comment>
<protein>
    <submittedName>
        <fullName evidence="6">ABC transporter permease</fullName>
    </submittedName>
</protein>
<evidence type="ECO:0000313" key="6">
    <source>
        <dbReference type="EMBL" id="MCC2120769.1"/>
    </source>
</evidence>
<evidence type="ECO:0000256" key="2">
    <source>
        <dbReference type="ARBA" id="ARBA00022692"/>
    </source>
</evidence>
<dbReference type="InterPro" id="IPR010540">
    <property type="entry name" value="CmpB_TMEM229"/>
</dbReference>
<dbReference type="Pfam" id="PF06541">
    <property type="entry name" value="ABC_trans_CmpB"/>
    <property type="match status" value="1"/>
</dbReference>
<evidence type="ECO:0000256" key="5">
    <source>
        <dbReference type="SAM" id="Phobius"/>
    </source>
</evidence>
<name>A0AAE3A1U8_9FIRM</name>
<evidence type="ECO:0000256" key="1">
    <source>
        <dbReference type="ARBA" id="ARBA00004141"/>
    </source>
</evidence>
<accession>A0AAE3A1U8</accession>
<dbReference type="RefSeq" id="WP_227733743.1">
    <property type="nucleotide sequence ID" value="NZ_JAJEPV010000043.1"/>
</dbReference>
<keyword evidence="4 5" id="KW-0472">Membrane</keyword>
<dbReference type="EMBL" id="JAJEPV010000043">
    <property type="protein sequence ID" value="MCC2120769.1"/>
    <property type="molecule type" value="Genomic_DNA"/>
</dbReference>
<evidence type="ECO:0000256" key="4">
    <source>
        <dbReference type="ARBA" id="ARBA00023136"/>
    </source>
</evidence>
<gene>
    <name evidence="6" type="ORF">LKD75_14430</name>
</gene>